<feature type="transmembrane region" description="Helical" evidence="1">
    <location>
        <begin position="147"/>
        <end position="170"/>
    </location>
</feature>
<dbReference type="SUPFAM" id="SSF54236">
    <property type="entry name" value="Ubiquitin-like"/>
    <property type="match status" value="1"/>
</dbReference>
<keyword evidence="1" id="KW-0472">Membrane</keyword>
<comment type="caution">
    <text evidence="2">The sequence shown here is derived from an EMBL/GenBank/DDBJ whole genome shotgun (WGS) entry which is preliminary data.</text>
</comment>
<keyword evidence="1" id="KW-1133">Transmembrane helix</keyword>
<protein>
    <submittedName>
        <fullName evidence="2">Uncharacterized protein</fullName>
    </submittedName>
</protein>
<evidence type="ECO:0000313" key="2">
    <source>
        <dbReference type="EMBL" id="KAK8881083.1"/>
    </source>
</evidence>
<dbReference type="EMBL" id="JAPFFF010000010">
    <property type="protein sequence ID" value="KAK8881083.1"/>
    <property type="molecule type" value="Genomic_DNA"/>
</dbReference>
<evidence type="ECO:0000313" key="3">
    <source>
        <dbReference type="Proteomes" id="UP001470230"/>
    </source>
</evidence>
<dbReference type="InterPro" id="IPR029071">
    <property type="entry name" value="Ubiquitin-like_domsf"/>
</dbReference>
<organism evidence="2 3">
    <name type="scientific">Tritrichomonas musculus</name>
    <dbReference type="NCBI Taxonomy" id="1915356"/>
    <lineage>
        <taxon>Eukaryota</taxon>
        <taxon>Metamonada</taxon>
        <taxon>Parabasalia</taxon>
        <taxon>Tritrichomonadida</taxon>
        <taxon>Tritrichomonadidae</taxon>
        <taxon>Tritrichomonas</taxon>
    </lineage>
</organism>
<accession>A0ABR2JR35</accession>
<proteinExistence type="predicted"/>
<gene>
    <name evidence="2" type="ORF">M9Y10_003811</name>
</gene>
<keyword evidence="1" id="KW-0812">Transmembrane</keyword>
<sequence>MSYQILDRIRITDDRVDTSSISSLMEFNIFVSASLIDPFKNKMIKINNLSCTVNRTEKIGKFIDHFKAFNGLNQFNLRLIYNHKLYDEHLTFGEIHIKNHAQIELVSLQSEKVATENEGFIFTFWSLCPLMIAASFIIAGLGGRFDYLVRGIYVLVGTVFFIPSFLLLIIGISQKYTKEMHTAFVNHEWFGRCGKCKCCSKGDEVDTDSEDIEILMQRDQEVPIL</sequence>
<name>A0ABR2JR35_9EUKA</name>
<evidence type="ECO:0000256" key="1">
    <source>
        <dbReference type="SAM" id="Phobius"/>
    </source>
</evidence>
<reference evidence="2 3" key="1">
    <citation type="submission" date="2024-04" db="EMBL/GenBank/DDBJ databases">
        <title>Tritrichomonas musculus Genome.</title>
        <authorList>
            <person name="Alves-Ferreira E."/>
            <person name="Grigg M."/>
            <person name="Lorenzi H."/>
            <person name="Galac M."/>
        </authorList>
    </citation>
    <scope>NUCLEOTIDE SEQUENCE [LARGE SCALE GENOMIC DNA]</scope>
    <source>
        <strain evidence="2 3">EAF2021</strain>
    </source>
</reference>
<dbReference type="Proteomes" id="UP001470230">
    <property type="component" value="Unassembled WGS sequence"/>
</dbReference>
<keyword evidence="3" id="KW-1185">Reference proteome</keyword>
<feature type="transmembrane region" description="Helical" evidence="1">
    <location>
        <begin position="120"/>
        <end position="141"/>
    </location>
</feature>